<dbReference type="RefSeq" id="WP_247398485.1">
    <property type="nucleotide sequence ID" value="NZ_JAKNRV010000051.1"/>
</dbReference>
<keyword evidence="2" id="KW-1185">Reference proteome</keyword>
<dbReference type="Proteomes" id="UP001317085">
    <property type="component" value="Unassembled WGS sequence"/>
</dbReference>
<evidence type="ECO:0000313" key="2">
    <source>
        <dbReference type="Proteomes" id="UP001317085"/>
    </source>
</evidence>
<protein>
    <submittedName>
        <fullName evidence="1">Uncharacterized protein</fullName>
    </submittedName>
</protein>
<name>A0ABT0EF55_9PSED</name>
<dbReference type="EMBL" id="JAKNRV010000051">
    <property type="protein sequence ID" value="MCK1784358.1"/>
    <property type="molecule type" value="Genomic_DNA"/>
</dbReference>
<organism evidence="1 2">
    <name type="scientific">Pseudomonas emilianonis</name>
    <dbReference type="NCBI Taxonomy" id="2915812"/>
    <lineage>
        <taxon>Bacteria</taxon>
        <taxon>Pseudomonadati</taxon>
        <taxon>Pseudomonadota</taxon>
        <taxon>Gammaproteobacteria</taxon>
        <taxon>Pseudomonadales</taxon>
        <taxon>Pseudomonadaceae</taxon>
        <taxon>Pseudomonas</taxon>
    </lineage>
</organism>
<gene>
    <name evidence="1" type="ORF">L9Z73_08300</name>
</gene>
<accession>A0ABT0EF55</accession>
<reference evidence="1 2" key="1">
    <citation type="submission" date="2022-02" db="EMBL/GenBank/DDBJ databases">
        <title>Comparative genomics of the first Antarctic Pseudomonas spp. capable of biotransforming 2,4,6-Trinitrotoluene.</title>
        <authorList>
            <person name="Cabrera M.A."/>
            <person name="Marquez S.L."/>
            <person name="Perez-Donoso J.M."/>
        </authorList>
    </citation>
    <scope>NUCLEOTIDE SEQUENCE [LARGE SCALE GENOMIC DNA]</scope>
    <source>
        <strain evidence="1 2">TNT11</strain>
    </source>
</reference>
<comment type="caution">
    <text evidence="1">The sequence shown here is derived from an EMBL/GenBank/DDBJ whole genome shotgun (WGS) entry which is preliminary data.</text>
</comment>
<proteinExistence type="predicted"/>
<sequence>MDNDRSQALKSQPVDGLVTANINHPIGNFTSENIQFHDFPEGNFIDAKSNQGQRLMSFHLAKDIQPGLYDVAQEKGKVQVYYYHALGPNPWTYQPSSGKLRIWKIDLEHRHITATFSFTSHKVPKGEEPLKVTQGELNLPGLEPIID</sequence>
<evidence type="ECO:0000313" key="1">
    <source>
        <dbReference type="EMBL" id="MCK1784358.1"/>
    </source>
</evidence>